<dbReference type="GO" id="GO:0009725">
    <property type="term" value="P:response to hormone"/>
    <property type="evidence" value="ECO:0007669"/>
    <property type="project" value="UniProtKB-ARBA"/>
</dbReference>
<evidence type="ECO:0000256" key="6">
    <source>
        <dbReference type="ARBA" id="ARBA00022630"/>
    </source>
</evidence>
<evidence type="ECO:0000256" key="1">
    <source>
        <dbReference type="ARBA" id="ARBA00001974"/>
    </source>
</evidence>
<dbReference type="FunFam" id="3.50.50.60:FF:000074">
    <property type="entry name" value="Squalene monooxygenase 2"/>
    <property type="match status" value="1"/>
</dbReference>
<evidence type="ECO:0000256" key="13">
    <source>
        <dbReference type="RuleBase" id="RU367121"/>
    </source>
</evidence>
<dbReference type="GO" id="GO:0016020">
    <property type="term" value="C:membrane"/>
    <property type="evidence" value="ECO:0007669"/>
    <property type="project" value="UniProtKB-SubCell"/>
</dbReference>
<keyword evidence="9 13" id="KW-1133">Transmembrane helix</keyword>
<comment type="catalytic activity">
    <reaction evidence="12 13">
        <text>squalene + reduced [NADPH--hemoprotein reductase] + O2 = (S)-2,3-epoxysqualene + oxidized [NADPH--hemoprotein reductase] + H2O + H(+)</text>
        <dbReference type="Rhea" id="RHEA:25282"/>
        <dbReference type="Rhea" id="RHEA-COMP:11964"/>
        <dbReference type="Rhea" id="RHEA-COMP:11965"/>
        <dbReference type="ChEBI" id="CHEBI:15377"/>
        <dbReference type="ChEBI" id="CHEBI:15378"/>
        <dbReference type="ChEBI" id="CHEBI:15379"/>
        <dbReference type="ChEBI" id="CHEBI:15440"/>
        <dbReference type="ChEBI" id="CHEBI:15441"/>
        <dbReference type="ChEBI" id="CHEBI:57618"/>
        <dbReference type="ChEBI" id="CHEBI:58210"/>
        <dbReference type="EC" id="1.14.14.17"/>
    </reaction>
</comment>
<dbReference type="Gene3D" id="3.50.50.60">
    <property type="entry name" value="FAD/NAD(P)-binding domain"/>
    <property type="match status" value="2"/>
</dbReference>
<keyword evidence="10 13" id="KW-0560">Oxidoreductase</keyword>
<dbReference type="InterPro" id="IPR040125">
    <property type="entry name" value="Squalene_monox"/>
</dbReference>
<evidence type="ECO:0000256" key="2">
    <source>
        <dbReference type="ARBA" id="ARBA00004141"/>
    </source>
</evidence>
<dbReference type="AlphaFoldDB" id="A0AAV8TT55"/>
<comment type="subcellular location">
    <subcellularLocation>
        <location evidence="2 13">Membrane</location>
        <topology evidence="2 13">Multi-pass membrane protein</topology>
    </subcellularLocation>
</comment>
<protein>
    <recommendedName>
        <fullName evidence="5 13">Squalene monooxygenase</fullName>
        <ecNumber evidence="5 13">1.14.14.17</ecNumber>
    </recommendedName>
</protein>
<gene>
    <name evidence="15" type="ORF">K2173_002577</name>
</gene>
<name>A0AAV8TT55_9ROSI</name>
<dbReference type="PRINTS" id="PR00420">
    <property type="entry name" value="RNGMNOXGNASE"/>
</dbReference>
<dbReference type="GO" id="GO:0050660">
    <property type="term" value="F:flavin adenine dinucleotide binding"/>
    <property type="evidence" value="ECO:0007669"/>
    <property type="project" value="UniProtKB-UniRule"/>
</dbReference>
<evidence type="ECO:0000256" key="12">
    <source>
        <dbReference type="ARBA" id="ARBA00048658"/>
    </source>
</evidence>
<comment type="pathway">
    <text evidence="3">Terpene metabolism; lanosterol biosynthesis; lanosterol from farnesyl diphosphate: step 2/3.</text>
</comment>
<dbReference type="GO" id="GO:0004506">
    <property type="term" value="F:squalene monooxygenase activity"/>
    <property type="evidence" value="ECO:0007669"/>
    <property type="project" value="UniProtKB-UniRule"/>
</dbReference>
<keyword evidence="16" id="KW-1185">Reference proteome</keyword>
<dbReference type="InterPro" id="IPR013698">
    <property type="entry name" value="Squalene_epoxidase"/>
</dbReference>
<dbReference type="GO" id="GO:0005783">
    <property type="term" value="C:endoplasmic reticulum"/>
    <property type="evidence" value="ECO:0007669"/>
    <property type="project" value="TreeGrafter"/>
</dbReference>
<evidence type="ECO:0000259" key="14">
    <source>
        <dbReference type="Pfam" id="PF08491"/>
    </source>
</evidence>
<evidence type="ECO:0000256" key="8">
    <source>
        <dbReference type="ARBA" id="ARBA00022827"/>
    </source>
</evidence>
<accession>A0AAV8TT55</accession>
<dbReference type="PANTHER" id="PTHR10835:SF15">
    <property type="entry name" value="SQUALENE EPOXIDASE 2, MITOCHONDRIAL"/>
    <property type="match status" value="1"/>
</dbReference>
<feature type="transmembrane region" description="Helical" evidence="13">
    <location>
        <begin position="68"/>
        <end position="88"/>
    </location>
</feature>
<evidence type="ECO:0000256" key="3">
    <source>
        <dbReference type="ARBA" id="ARBA00005018"/>
    </source>
</evidence>
<comment type="similarity">
    <text evidence="4 13">Belongs to the squalene monooxygenase family.</text>
</comment>
<dbReference type="Pfam" id="PF08491">
    <property type="entry name" value="SE"/>
    <property type="match status" value="1"/>
</dbReference>
<organism evidence="15 16">
    <name type="scientific">Erythroxylum novogranatense</name>
    <dbReference type="NCBI Taxonomy" id="1862640"/>
    <lineage>
        <taxon>Eukaryota</taxon>
        <taxon>Viridiplantae</taxon>
        <taxon>Streptophyta</taxon>
        <taxon>Embryophyta</taxon>
        <taxon>Tracheophyta</taxon>
        <taxon>Spermatophyta</taxon>
        <taxon>Magnoliopsida</taxon>
        <taxon>eudicotyledons</taxon>
        <taxon>Gunneridae</taxon>
        <taxon>Pentapetalae</taxon>
        <taxon>rosids</taxon>
        <taxon>fabids</taxon>
        <taxon>Malpighiales</taxon>
        <taxon>Erythroxylaceae</taxon>
        <taxon>Erythroxylum</taxon>
    </lineage>
</organism>
<dbReference type="InterPro" id="IPR036188">
    <property type="entry name" value="FAD/NAD-bd_sf"/>
</dbReference>
<keyword evidence="6 13" id="KW-0285">Flavoprotein</keyword>
<dbReference type="EC" id="1.14.14.17" evidence="5 13"/>
<proteinExistence type="inferred from homology"/>
<keyword evidence="8 13" id="KW-0274">FAD</keyword>
<evidence type="ECO:0000256" key="7">
    <source>
        <dbReference type="ARBA" id="ARBA00022692"/>
    </source>
</evidence>
<evidence type="ECO:0000256" key="10">
    <source>
        <dbReference type="ARBA" id="ARBA00023002"/>
    </source>
</evidence>
<keyword evidence="11 13" id="KW-0472">Membrane</keyword>
<sequence length="568" mass="62580">MVVFTDEKFVLGTILSSLFGFLILYTLYGTNCDNKRKKRIETGCNDYAAAAERKTECCSPENASGSDVIIVGAGVAGAALAYALGKVLRLSLKKIKSFVIISPKTYCFLILNGQLFANLQDGRQVHVIERDMREPDRIVGELLQPGGYFKLIELGLGDCLEEIDAQQVLGYALFKDGKSTRLSYPLEKFHSDVAGRSFHNGRFIQRMRGKVARLPNVLLEQGTVTCLLEENGTVKGVQYKIKDGKEIRAYAPLTIVCDGCFSKMRQNLCNSKVDVPSCCVGLLLDNCQLPFPNHGHVILADPSPILIYPISSTQVRCLVDIPGQKLPPIANGKMAKYLKNMVASQIPFELHDSFISAIDKGNIKTMPNRGMRADPRYTPGAFLLGDAFNMRHPLTGGGMTVTLSDIVILRDLLKPLHDLNNTAAVTECLKSFYTLRKPVASTINILAGALYMVFSVHHDQARKEMRQACFDYLSLRGEFSSGPMGLLSGLSPCPLNLVFHFFGVAIYAAGRLLLPLPSLQGICTGGRIISNALRIIFPIIRAEGVSQTFFPLMVLALQRITVNEYLKW</sequence>
<comment type="function">
    <text evidence="13">Catalyzes the stereospecific oxidation of squalene to (S)-2,3-epoxysqualene, and is considered to be a rate-limiting enzyme in steroid biosynthesis.</text>
</comment>
<evidence type="ECO:0000313" key="15">
    <source>
        <dbReference type="EMBL" id="KAJ8769373.1"/>
    </source>
</evidence>
<dbReference type="EMBL" id="JAIWQS010000003">
    <property type="protein sequence ID" value="KAJ8769373.1"/>
    <property type="molecule type" value="Genomic_DNA"/>
</dbReference>
<evidence type="ECO:0000256" key="9">
    <source>
        <dbReference type="ARBA" id="ARBA00022989"/>
    </source>
</evidence>
<feature type="transmembrane region" description="Helical" evidence="13">
    <location>
        <begin position="9"/>
        <end position="28"/>
    </location>
</feature>
<reference evidence="15 16" key="1">
    <citation type="submission" date="2021-09" db="EMBL/GenBank/DDBJ databases">
        <title>Genomic insights and catalytic innovation underlie evolution of tropane alkaloids biosynthesis.</title>
        <authorList>
            <person name="Wang Y.-J."/>
            <person name="Tian T."/>
            <person name="Huang J.-P."/>
            <person name="Huang S.-X."/>
        </authorList>
    </citation>
    <scope>NUCLEOTIDE SEQUENCE [LARGE SCALE GENOMIC DNA]</scope>
    <source>
        <strain evidence="15">KIB-2018</strain>
        <tissue evidence="15">Leaf</tissue>
    </source>
</reference>
<evidence type="ECO:0000313" key="16">
    <source>
        <dbReference type="Proteomes" id="UP001159364"/>
    </source>
</evidence>
<feature type="domain" description="Squalene epoxidase" evidence="14">
    <location>
        <begin position="251"/>
        <end position="519"/>
    </location>
</feature>
<evidence type="ECO:0000256" key="4">
    <source>
        <dbReference type="ARBA" id="ARBA00008802"/>
    </source>
</evidence>
<keyword evidence="7 13" id="KW-0812">Transmembrane</keyword>
<dbReference type="GO" id="GO:0016126">
    <property type="term" value="P:sterol biosynthetic process"/>
    <property type="evidence" value="ECO:0007669"/>
    <property type="project" value="UniProtKB-UniRule"/>
</dbReference>
<evidence type="ECO:0000256" key="11">
    <source>
        <dbReference type="ARBA" id="ARBA00023136"/>
    </source>
</evidence>
<evidence type="ECO:0000256" key="5">
    <source>
        <dbReference type="ARBA" id="ARBA00012312"/>
    </source>
</evidence>
<dbReference type="Proteomes" id="UP001159364">
    <property type="component" value="Linkage Group LG03"/>
</dbReference>
<dbReference type="PANTHER" id="PTHR10835">
    <property type="entry name" value="SQUALENE MONOOXYGENASE"/>
    <property type="match status" value="1"/>
</dbReference>
<comment type="caution">
    <text evidence="15">The sequence shown here is derived from an EMBL/GenBank/DDBJ whole genome shotgun (WGS) entry which is preliminary data.</text>
</comment>
<dbReference type="SUPFAM" id="SSF51905">
    <property type="entry name" value="FAD/NAD(P)-binding domain"/>
    <property type="match status" value="1"/>
</dbReference>
<comment type="cofactor">
    <cofactor evidence="1 13">
        <name>FAD</name>
        <dbReference type="ChEBI" id="CHEBI:57692"/>
    </cofactor>
</comment>